<feature type="domain" description="Response regulatory" evidence="5">
    <location>
        <begin position="5"/>
        <end position="119"/>
    </location>
</feature>
<evidence type="ECO:0000256" key="4">
    <source>
        <dbReference type="PROSITE-ProRule" id="PRU00169"/>
    </source>
</evidence>
<dbReference type="PANTHER" id="PTHR48111:SF40">
    <property type="entry name" value="PHOSPHATE REGULON TRANSCRIPTIONAL REGULATORY PROTEIN PHOB"/>
    <property type="match status" value="1"/>
</dbReference>
<dbReference type="InterPro" id="IPR036388">
    <property type="entry name" value="WH-like_DNA-bd_sf"/>
</dbReference>
<evidence type="ECO:0000313" key="7">
    <source>
        <dbReference type="Proteomes" id="UP000280344"/>
    </source>
</evidence>
<reference evidence="6 7" key="1">
    <citation type="submission" date="2018-12" db="EMBL/GenBank/DDBJ databases">
        <title>Complete genome sequence of Flaviflexus sp. H23T48.</title>
        <authorList>
            <person name="Bae J.-W."/>
            <person name="Lee J.-Y."/>
        </authorList>
    </citation>
    <scope>NUCLEOTIDE SEQUENCE [LARGE SCALE GENOMIC DNA]</scope>
    <source>
        <strain evidence="6 7">H23T48</strain>
    </source>
</reference>
<dbReference type="Gene3D" id="3.40.50.2300">
    <property type="match status" value="1"/>
</dbReference>
<dbReference type="PROSITE" id="PS50110">
    <property type="entry name" value="RESPONSE_REGULATORY"/>
    <property type="match status" value="1"/>
</dbReference>
<dbReference type="Proteomes" id="UP000280344">
    <property type="component" value="Chromosome"/>
</dbReference>
<dbReference type="InterPro" id="IPR016032">
    <property type="entry name" value="Sig_transdc_resp-reg_C-effctor"/>
</dbReference>
<dbReference type="RefSeq" id="WP_126704690.1">
    <property type="nucleotide sequence ID" value="NZ_CP034593.1"/>
</dbReference>
<dbReference type="GO" id="GO:0005829">
    <property type="term" value="C:cytosol"/>
    <property type="evidence" value="ECO:0007669"/>
    <property type="project" value="TreeGrafter"/>
</dbReference>
<dbReference type="AlphaFoldDB" id="A0A3S9PZZ7"/>
<dbReference type="KEGG" id="flh:EJ997_11630"/>
<dbReference type="InterPro" id="IPR001789">
    <property type="entry name" value="Sig_transdc_resp-reg_receiver"/>
</dbReference>
<feature type="modified residue" description="4-aspartylphosphate" evidence="4">
    <location>
        <position position="54"/>
    </location>
</feature>
<dbReference type="GO" id="GO:0032993">
    <property type="term" value="C:protein-DNA complex"/>
    <property type="evidence" value="ECO:0007669"/>
    <property type="project" value="TreeGrafter"/>
</dbReference>
<dbReference type="Gene3D" id="1.10.10.10">
    <property type="entry name" value="Winged helix-like DNA-binding domain superfamily/Winged helix DNA-binding domain"/>
    <property type="match status" value="1"/>
</dbReference>
<keyword evidence="1 4" id="KW-0597">Phosphoprotein</keyword>
<keyword evidence="3" id="KW-0238">DNA-binding</keyword>
<keyword evidence="2" id="KW-0902">Two-component regulatory system</keyword>
<name>A0A3S9PZZ7_9ACTO</name>
<dbReference type="Gene3D" id="6.10.250.690">
    <property type="match status" value="1"/>
</dbReference>
<accession>A0A3S9PZZ7</accession>
<dbReference type="PANTHER" id="PTHR48111">
    <property type="entry name" value="REGULATOR OF RPOS"/>
    <property type="match status" value="1"/>
</dbReference>
<gene>
    <name evidence="6" type="ORF">EJ997_11630</name>
</gene>
<proteinExistence type="predicted"/>
<dbReference type="EMBL" id="CP034593">
    <property type="protein sequence ID" value="AZQ77888.1"/>
    <property type="molecule type" value="Genomic_DNA"/>
</dbReference>
<protein>
    <submittedName>
        <fullName evidence="6">Response regulator transcription factor</fullName>
    </submittedName>
</protein>
<dbReference type="SUPFAM" id="SSF46894">
    <property type="entry name" value="C-terminal effector domain of the bipartite response regulators"/>
    <property type="match status" value="1"/>
</dbReference>
<dbReference type="GO" id="GO:0006355">
    <property type="term" value="P:regulation of DNA-templated transcription"/>
    <property type="evidence" value="ECO:0007669"/>
    <property type="project" value="InterPro"/>
</dbReference>
<evidence type="ECO:0000313" key="6">
    <source>
        <dbReference type="EMBL" id="AZQ77888.1"/>
    </source>
</evidence>
<organism evidence="6 7">
    <name type="scientific">Flaviflexus ciconiae</name>
    <dbReference type="NCBI Taxonomy" id="2496867"/>
    <lineage>
        <taxon>Bacteria</taxon>
        <taxon>Bacillati</taxon>
        <taxon>Actinomycetota</taxon>
        <taxon>Actinomycetes</taxon>
        <taxon>Actinomycetales</taxon>
        <taxon>Actinomycetaceae</taxon>
        <taxon>Flaviflexus</taxon>
    </lineage>
</organism>
<dbReference type="InterPro" id="IPR011006">
    <property type="entry name" value="CheY-like_superfamily"/>
</dbReference>
<dbReference type="GO" id="GO:0000156">
    <property type="term" value="F:phosphorelay response regulator activity"/>
    <property type="evidence" value="ECO:0007669"/>
    <property type="project" value="TreeGrafter"/>
</dbReference>
<evidence type="ECO:0000259" key="5">
    <source>
        <dbReference type="PROSITE" id="PS50110"/>
    </source>
</evidence>
<dbReference type="SUPFAM" id="SSF52172">
    <property type="entry name" value="CheY-like"/>
    <property type="match status" value="1"/>
</dbReference>
<evidence type="ECO:0000256" key="3">
    <source>
        <dbReference type="ARBA" id="ARBA00023125"/>
    </source>
</evidence>
<dbReference type="Pfam" id="PF00072">
    <property type="entry name" value="Response_reg"/>
    <property type="match status" value="1"/>
</dbReference>
<dbReference type="InterPro" id="IPR001867">
    <property type="entry name" value="OmpR/PhoB-type_DNA-bd"/>
</dbReference>
<dbReference type="SMART" id="SM00448">
    <property type="entry name" value="REC"/>
    <property type="match status" value="1"/>
</dbReference>
<dbReference type="GO" id="GO:0000976">
    <property type="term" value="F:transcription cis-regulatory region binding"/>
    <property type="evidence" value="ECO:0007669"/>
    <property type="project" value="TreeGrafter"/>
</dbReference>
<dbReference type="CDD" id="cd17574">
    <property type="entry name" value="REC_OmpR"/>
    <property type="match status" value="1"/>
</dbReference>
<sequence length="228" mass="25433">MTKPVALIVDDEKQMTSIVSFALEVQGFDFHTAHNVADAWRILNTYSIDIVVLDVMMPSGSGIDLTHRIRTLSSSIPIILLTALGAEKDRIAGLEAGADDYVTKPFSPRELALRAQAIVRRSNSRSDHDFVEYGSLLIDRTRLAASWKGRHLDLSDTEVRLLLALSGGYIVSQREILNRAWATTEIVGGREMVKTTIYRLRRQLANLEVEGLEIESHRGLGYSLNVEE</sequence>
<dbReference type="OrthoDB" id="4481605at2"/>
<dbReference type="Pfam" id="PF00486">
    <property type="entry name" value="Trans_reg_C"/>
    <property type="match status" value="1"/>
</dbReference>
<dbReference type="InterPro" id="IPR039420">
    <property type="entry name" value="WalR-like"/>
</dbReference>
<dbReference type="CDD" id="cd00383">
    <property type="entry name" value="trans_reg_C"/>
    <property type="match status" value="1"/>
</dbReference>
<evidence type="ECO:0000256" key="1">
    <source>
        <dbReference type="ARBA" id="ARBA00022553"/>
    </source>
</evidence>
<evidence type="ECO:0000256" key="2">
    <source>
        <dbReference type="ARBA" id="ARBA00023012"/>
    </source>
</evidence>
<dbReference type="SMART" id="SM00862">
    <property type="entry name" value="Trans_reg_C"/>
    <property type="match status" value="1"/>
</dbReference>
<keyword evidence="7" id="KW-1185">Reference proteome</keyword>